<dbReference type="InterPro" id="IPR007492">
    <property type="entry name" value="LytTR_DNA-bd_dom"/>
</dbReference>
<dbReference type="SMART" id="SM00448">
    <property type="entry name" value="REC"/>
    <property type="match status" value="1"/>
</dbReference>
<evidence type="ECO:0000256" key="3">
    <source>
        <dbReference type="ARBA" id="ARBA00023012"/>
    </source>
</evidence>
<evidence type="ECO:0000256" key="5">
    <source>
        <dbReference type="ARBA" id="ARBA00024867"/>
    </source>
</evidence>
<evidence type="ECO:0000256" key="7">
    <source>
        <dbReference type="PROSITE-ProRule" id="PRU00169"/>
    </source>
</evidence>
<organism evidence="10 11">
    <name type="scientific">Dorea longicatena</name>
    <dbReference type="NCBI Taxonomy" id="88431"/>
    <lineage>
        <taxon>Bacteria</taxon>
        <taxon>Bacillati</taxon>
        <taxon>Bacillota</taxon>
        <taxon>Clostridia</taxon>
        <taxon>Lachnospirales</taxon>
        <taxon>Lachnospiraceae</taxon>
        <taxon>Dorea</taxon>
    </lineage>
</organism>
<dbReference type="PROSITE" id="PS50110">
    <property type="entry name" value="RESPONSE_REGULATORY"/>
    <property type="match status" value="1"/>
</dbReference>
<evidence type="ECO:0000256" key="1">
    <source>
        <dbReference type="ARBA" id="ARBA00018672"/>
    </source>
</evidence>
<dbReference type="Pfam" id="PF04397">
    <property type="entry name" value="LytTR"/>
    <property type="match status" value="1"/>
</dbReference>
<evidence type="ECO:0000256" key="2">
    <source>
        <dbReference type="ARBA" id="ARBA00022490"/>
    </source>
</evidence>
<feature type="domain" description="HTH LytTR-type" evidence="9">
    <location>
        <begin position="132"/>
        <end position="233"/>
    </location>
</feature>
<feature type="domain" description="Response regulatory" evidence="8">
    <location>
        <begin position="3"/>
        <end position="122"/>
    </location>
</feature>
<dbReference type="InterPro" id="IPR001789">
    <property type="entry name" value="Sig_transdc_resp-reg_receiver"/>
</dbReference>
<dbReference type="GeneID" id="96228694"/>
<dbReference type="Pfam" id="PF00072">
    <property type="entry name" value="Response_reg"/>
    <property type="match status" value="1"/>
</dbReference>
<evidence type="ECO:0000313" key="10">
    <source>
        <dbReference type="EMBL" id="CUP54877.1"/>
    </source>
</evidence>
<keyword evidence="4" id="KW-0010">Activator</keyword>
<dbReference type="Gene3D" id="3.40.50.2300">
    <property type="match status" value="1"/>
</dbReference>
<feature type="modified residue" description="4-aspartylphosphate" evidence="7">
    <location>
        <position position="59"/>
    </location>
</feature>
<protein>
    <recommendedName>
        <fullName evidence="1">Stage 0 sporulation protein A homolog</fullName>
    </recommendedName>
</protein>
<dbReference type="InterPro" id="IPR046947">
    <property type="entry name" value="LytR-like"/>
</dbReference>
<dbReference type="Proteomes" id="UP000095485">
    <property type="component" value="Unassembled WGS sequence"/>
</dbReference>
<gene>
    <name evidence="10" type="primary">yehT_1</name>
    <name evidence="10" type="ORF">ERS852526_01397</name>
</gene>
<dbReference type="SUPFAM" id="SSF52172">
    <property type="entry name" value="CheY-like"/>
    <property type="match status" value="1"/>
</dbReference>
<dbReference type="PANTHER" id="PTHR37299:SF3">
    <property type="entry name" value="STAGE 0 SPORULATION PROTEIN A HOMOLOG"/>
    <property type="match status" value="1"/>
</dbReference>
<dbReference type="RefSeq" id="WP_026648513.1">
    <property type="nucleotide sequence ID" value="NZ_CZAY01000009.1"/>
</dbReference>
<dbReference type="Gene3D" id="2.40.50.1020">
    <property type="entry name" value="LytTr DNA-binding domain"/>
    <property type="match status" value="1"/>
</dbReference>
<keyword evidence="3" id="KW-0902">Two-component regulatory system</keyword>
<sequence>MLNIAICDDDIQITGKIERLLQDIAKRNFVDTEIEVFWNGKSLADAIAAGERYDVIYLDIEMDKEDGISAARRIRTYDKNVRIIYVTSHESYMRESFEVRPFQFLVKPVTDKIMEKCFKSVYEDINSEDFYFRYSYQRMNHKVPIKDILYFESNKRKIFIVTEQEILELYGKLNEIEETLKTCKISFLRVHQSFLVNYKHISGQSYDSVVMDNGQKISISEDRRKIISEQYCSMEDTFYVDE</sequence>
<comment type="function">
    <text evidence="6">Required for high-level post-exponential phase expression of a series of secreted proteins.</text>
</comment>
<dbReference type="SMART" id="SM00850">
    <property type="entry name" value="LytTR"/>
    <property type="match status" value="1"/>
</dbReference>
<evidence type="ECO:0000259" key="8">
    <source>
        <dbReference type="PROSITE" id="PS50110"/>
    </source>
</evidence>
<dbReference type="PANTHER" id="PTHR37299">
    <property type="entry name" value="TRANSCRIPTIONAL REGULATOR-RELATED"/>
    <property type="match status" value="1"/>
</dbReference>
<dbReference type="OrthoDB" id="9809318at2"/>
<dbReference type="EMBL" id="CZAY01000009">
    <property type="protein sequence ID" value="CUP54877.1"/>
    <property type="molecule type" value="Genomic_DNA"/>
</dbReference>
<evidence type="ECO:0000256" key="6">
    <source>
        <dbReference type="ARBA" id="ARBA00037164"/>
    </source>
</evidence>
<dbReference type="GO" id="GO:0003677">
    <property type="term" value="F:DNA binding"/>
    <property type="evidence" value="ECO:0007669"/>
    <property type="project" value="InterPro"/>
</dbReference>
<keyword evidence="2" id="KW-0963">Cytoplasm</keyword>
<dbReference type="InterPro" id="IPR011006">
    <property type="entry name" value="CheY-like_superfamily"/>
</dbReference>
<dbReference type="AlphaFoldDB" id="A0A174P757"/>
<proteinExistence type="predicted"/>
<accession>A0A174P757</accession>
<dbReference type="PROSITE" id="PS50930">
    <property type="entry name" value="HTH_LYTTR"/>
    <property type="match status" value="1"/>
</dbReference>
<dbReference type="GO" id="GO:0000156">
    <property type="term" value="F:phosphorelay response regulator activity"/>
    <property type="evidence" value="ECO:0007669"/>
    <property type="project" value="InterPro"/>
</dbReference>
<evidence type="ECO:0000313" key="11">
    <source>
        <dbReference type="Proteomes" id="UP000095485"/>
    </source>
</evidence>
<name>A0A174P757_9FIRM</name>
<evidence type="ECO:0000259" key="9">
    <source>
        <dbReference type="PROSITE" id="PS50930"/>
    </source>
</evidence>
<reference evidence="10 11" key="1">
    <citation type="submission" date="2015-09" db="EMBL/GenBank/DDBJ databases">
        <authorList>
            <consortium name="Pathogen Informatics"/>
        </authorList>
    </citation>
    <scope>NUCLEOTIDE SEQUENCE [LARGE SCALE GENOMIC DNA]</scope>
    <source>
        <strain evidence="10 11">2789STDY5834914</strain>
    </source>
</reference>
<evidence type="ECO:0000256" key="4">
    <source>
        <dbReference type="ARBA" id="ARBA00023159"/>
    </source>
</evidence>
<keyword evidence="7" id="KW-0597">Phosphoprotein</keyword>
<comment type="function">
    <text evidence="5">May play the central regulatory role in sporulation. It may be an element of the effector pathway responsible for the activation of sporulation genes in response to nutritional stress. Spo0A may act in concert with spo0H (a sigma factor) to control the expression of some genes that are critical to the sporulation process.</text>
</comment>